<sequence length="598" mass="64645">MAEYLSPGVYVEEVESGAVPMEGVSTSTAGFIGMAERGPVIGRPQLVTNFADYQRMYGSYLSEAKYGDYRFLPYAVEQFFLNGGSRAFIMRVVPQGAKCSATSGSAVLKFTAANPGEWGDRLRVTITPASKAKTQALEAIDDRSVRVKSCDGFTAGDVVEFYDGRTLSHNRVKSAIDGVLSFEEPIGCDIVDTNLLPKKVIKTCEFNVSVRFEDAEETYLNVSLNESASSYIAARMQKSELVTVEVGKVPAQPAAQAPAEKKDDKKDEKAPAVAPAAKAAGVMPPYKAVGGVGESLSLGFSGGSDGNIGGTKASDYMGSDNGPGKRTGIQAFLENAQVSIMAVPGVTDSDVQLALVAHCENTKSRFAVLDIPLDKKKVGDVLDHRNMFDTSYAALYHPWLEVFDPLARKSSYMPPSGAMVGIYARTDTERGVQKAPANEVVRGCTGLSCPYNEGEQDILNPQGVNLIRSFTGRGIRVWGARTASSNPLWKYINVRRLFIFVEESLKANTNWVVFEPNSEALWGRVQRTIELFLSSMWRSGALAGTSPGEAFFVNIGRSTMTQDDIDNGRLICNIGIAPVKPAEFVIFRITQHTVESAG</sequence>
<feature type="domain" description="Tail sheath protein C-terminal" evidence="4">
    <location>
        <begin position="484"/>
        <end position="590"/>
    </location>
</feature>
<dbReference type="InterPro" id="IPR020287">
    <property type="entry name" value="Tail_sheath_C"/>
</dbReference>
<evidence type="ECO:0000313" key="6">
    <source>
        <dbReference type="EMBL" id="RGE68860.1"/>
    </source>
</evidence>
<organism evidence="5 7">
    <name type="scientific">Anaerotruncus colihominis</name>
    <dbReference type="NCBI Taxonomy" id="169435"/>
    <lineage>
        <taxon>Bacteria</taxon>
        <taxon>Bacillati</taxon>
        <taxon>Bacillota</taxon>
        <taxon>Clostridia</taxon>
        <taxon>Eubacteriales</taxon>
        <taxon>Oscillospiraceae</taxon>
        <taxon>Anaerotruncus</taxon>
    </lineage>
</organism>
<feature type="domain" description="Tail sheath protein subtilisin-like" evidence="3">
    <location>
        <begin position="329"/>
        <end position="483"/>
    </location>
</feature>
<comment type="similarity">
    <text evidence="1">Belongs to the myoviridae tail sheath protein family.</text>
</comment>
<proteinExistence type="inferred from homology"/>
<accession>A0A174LA63</accession>
<evidence type="ECO:0000256" key="2">
    <source>
        <dbReference type="SAM" id="MobiDB-lite"/>
    </source>
</evidence>
<name>A0A174LA63_9FIRM</name>
<dbReference type="Proteomes" id="UP000095765">
    <property type="component" value="Unassembled WGS sequence"/>
</dbReference>
<evidence type="ECO:0000313" key="7">
    <source>
        <dbReference type="Proteomes" id="UP000095765"/>
    </source>
</evidence>
<dbReference type="Proteomes" id="UP000260828">
    <property type="component" value="Unassembled WGS sequence"/>
</dbReference>
<dbReference type="Gene3D" id="3.40.50.11780">
    <property type="match status" value="2"/>
</dbReference>
<dbReference type="InterPro" id="IPR052042">
    <property type="entry name" value="Tail_sheath_structural"/>
</dbReference>
<dbReference type="RefSeq" id="WP_055243682.1">
    <property type="nucleotide sequence ID" value="NZ_CABIWA010000002.1"/>
</dbReference>
<evidence type="ECO:0000256" key="1">
    <source>
        <dbReference type="ARBA" id="ARBA00008005"/>
    </source>
</evidence>
<evidence type="ECO:0000259" key="3">
    <source>
        <dbReference type="Pfam" id="PF04984"/>
    </source>
</evidence>
<dbReference type="AlphaFoldDB" id="A0A174LA63"/>
<dbReference type="InterPro" id="IPR035089">
    <property type="entry name" value="Phage_sheath_subtilisin"/>
</dbReference>
<dbReference type="OrthoDB" id="9767864at2"/>
<feature type="region of interest" description="Disordered" evidence="2">
    <location>
        <begin position="253"/>
        <end position="272"/>
    </location>
</feature>
<dbReference type="PANTHER" id="PTHR35861:SF1">
    <property type="entry name" value="PHAGE TAIL SHEATH PROTEIN"/>
    <property type="match status" value="1"/>
</dbReference>
<dbReference type="EMBL" id="QVME01000002">
    <property type="protein sequence ID" value="RGE68860.1"/>
    <property type="molecule type" value="Genomic_DNA"/>
</dbReference>
<gene>
    <name evidence="6" type="ORF">DXC40_06085</name>
    <name evidence="5" type="ORF">ERS852551_00102</name>
</gene>
<dbReference type="Pfam" id="PF04984">
    <property type="entry name" value="Phage_sheath_1"/>
    <property type="match status" value="1"/>
</dbReference>
<dbReference type="PANTHER" id="PTHR35861">
    <property type="match status" value="1"/>
</dbReference>
<reference evidence="5 7" key="1">
    <citation type="submission" date="2015-09" db="EMBL/GenBank/DDBJ databases">
        <authorList>
            <consortium name="Pathogen Informatics"/>
        </authorList>
    </citation>
    <scope>NUCLEOTIDE SEQUENCE [LARGE SCALE GENOMIC DNA]</scope>
    <source>
        <strain evidence="5 7">2789STDY5834939</strain>
    </source>
</reference>
<evidence type="ECO:0000313" key="8">
    <source>
        <dbReference type="Proteomes" id="UP000260828"/>
    </source>
</evidence>
<evidence type="ECO:0000313" key="5">
    <source>
        <dbReference type="EMBL" id="CUP21152.1"/>
    </source>
</evidence>
<dbReference type="EMBL" id="CZBE01000001">
    <property type="protein sequence ID" value="CUP21152.1"/>
    <property type="molecule type" value="Genomic_DNA"/>
</dbReference>
<evidence type="ECO:0000259" key="4">
    <source>
        <dbReference type="Pfam" id="PF17482"/>
    </source>
</evidence>
<dbReference type="Pfam" id="PF17482">
    <property type="entry name" value="Phage_sheath_1C"/>
    <property type="match status" value="1"/>
</dbReference>
<feature type="compositionally biased region" description="Basic and acidic residues" evidence="2">
    <location>
        <begin position="259"/>
        <end position="270"/>
    </location>
</feature>
<reference evidence="6 8" key="2">
    <citation type="submission" date="2018-08" db="EMBL/GenBank/DDBJ databases">
        <title>A genome reference for cultivated species of the human gut microbiota.</title>
        <authorList>
            <person name="Zou Y."/>
            <person name="Xue W."/>
            <person name="Luo G."/>
        </authorList>
    </citation>
    <scope>NUCLEOTIDE SEQUENCE [LARGE SCALE GENOMIC DNA]</scope>
    <source>
        <strain evidence="6 8">TF05-12AC</strain>
    </source>
</reference>
<protein>
    <submittedName>
        <fullName evidence="6">Phage tail sheath family protein</fullName>
    </submittedName>
    <submittedName>
        <fullName evidence="5">Phage tail sheath protein</fullName>
    </submittedName>
</protein>